<dbReference type="Gramene" id="ONIVA06G07530.1">
    <property type="protein sequence ID" value="ONIVA06G07530.1"/>
    <property type="gene ID" value="ONIVA06G07530"/>
</dbReference>
<evidence type="ECO:0000313" key="3">
    <source>
        <dbReference type="Proteomes" id="UP000006591"/>
    </source>
</evidence>
<organism evidence="2">
    <name type="scientific">Oryza nivara</name>
    <name type="common">Indian wild rice</name>
    <name type="synonym">Oryza sativa f. spontanea</name>
    <dbReference type="NCBI Taxonomy" id="4536"/>
    <lineage>
        <taxon>Eukaryota</taxon>
        <taxon>Viridiplantae</taxon>
        <taxon>Streptophyta</taxon>
        <taxon>Embryophyta</taxon>
        <taxon>Tracheophyta</taxon>
        <taxon>Spermatophyta</taxon>
        <taxon>Magnoliopsida</taxon>
        <taxon>Liliopsida</taxon>
        <taxon>Poales</taxon>
        <taxon>Poaceae</taxon>
        <taxon>BOP clade</taxon>
        <taxon>Oryzoideae</taxon>
        <taxon>Oryzeae</taxon>
        <taxon>Oryzinae</taxon>
        <taxon>Oryza</taxon>
    </lineage>
</organism>
<reference evidence="2" key="1">
    <citation type="submission" date="2015-04" db="UniProtKB">
        <authorList>
            <consortium name="EnsemblPlants"/>
        </authorList>
    </citation>
    <scope>IDENTIFICATION</scope>
    <source>
        <strain evidence="2">SL10</strain>
    </source>
</reference>
<reference evidence="2" key="2">
    <citation type="submission" date="2018-04" db="EMBL/GenBank/DDBJ databases">
        <title>OnivRS2 (Oryza nivara Reference Sequence Version 2).</title>
        <authorList>
            <person name="Zhang J."/>
            <person name="Kudrna D."/>
            <person name="Lee S."/>
            <person name="Talag J."/>
            <person name="Rajasekar S."/>
            <person name="Welchert J."/>
            <person name="Hsing Y.-I."/>
            <person name="Wing R.A."/>
        </authorList>
    </citation>
    <scope>NUCLEOTIDE SEQUENCE [LARGE SCALE GENOMIC DNA]</scope>
    <source>
        <strain evidence="2">SL10</strain>
    </source>
</reference>
<proteinExistence type="predicted"/>
<dbReference type="Proteomes" id="UP000006591">
    <property type="component" value="Chromosome 6"/>
</dbReference>
<evidence type="ECO:0000256" key="1">
    <source>
        <dbReference type="SAM" id="MobiDB-lite"/>
    </source>
</evidence>
<dbReference type="AlphaFoldDB" id="A0A0E0HMA9"/>
<feature type="compositionally biased region" description="Acidic residues" evidence="1">
    <location>
        <begin position="192"/>
        <end position="207"/>
    </location>
</feature>
<sequence length="207" mass="21984">MKKKSCRLCSVACLATPRIAVARSLAGAKDDANILRPADSYNSERRRRRRQQGSEDFKNGLCDQHVLCRLNAIFNSSRGRTRGLDDQIVMAGGTAHCDAFLLTASLLGRGRTGGGEPGNGEGVEAPELGKKSSALLPLLSLSDCANNADDDTAWIQEERGGGGDEELRLRCGRKGCGERLPFLSSPSAASCDDADADADTDDDATLI</sequence>
<accession>A0A0E0HMA9</accession>
<protein>
    <submittedName>
        <fullName evidence="2">Uncharacterized protein</fullName>
    </submittedName>
</protein>
<dbReference type="HOGENOM" id="CLU_1328230_0_0_1"/>
<feature type="region of interest" description="Disordered" evidence="1">
    <location>
        <begin position="178"/>
        <end position="207"/>
    </location>
</feature>
<dbReference type="EnsemblPlants" id="ONIVA06G07530.1">
    <property type="protein sequence ID" value="ONIVA06G07530.1"/>
    <property type="gene ID" value="ONIVA06G07530"/>
</dbReference>
<evidence type="ECO:0000313" key="2">
    <source>
        <dbReference type="EnsemblPlants" id="ONIVA06G07530.1"/>
    </source>
</evidence>
<keyword evidence="3" id="KW-1185">Reference proteome</keyword>
<name>A0A0E0HMA9_ORYNI</name>